<dbReference type="Gene3D" id="6.10.250.2410">
    <property type="match status" value="1"/>
</dbReference>
<dbReference type="AlphaFoldDB" id="A0A0V8QF61"/>
<dbReference type="GO" id="GO:0007059">
    <property type="term" value="P:chromosome segregation"/>
    <property type="evidence" value="ECO:0007669"/>
    <property type="project" value="UniProtKB-UniRule"/>
</dbReference>
<dbReference type="RefSeq" id="WP_058352575.1">
    <property type="nucleotide sequence ID" value="NZ_CABMMD010000151.1"/>
</dbReference>
<dbReference type="GO" id="GO:0006260">
    <property type="term" value="P:DNA replication"/>
    <property type="evidence" value="ECO:0007669"/>
    <property type="project" value="UniProtKB-UniRule"/>
</dbReference>
<dbReference type="InterPro" id="IPR023093">
    <property type="entry name" value="ScpA-like_C"/>
</dbReference>
<dbReference type="PANTHER" id="PTHR33969">
    <property type="entry name" value="SEGREGATION AND CONDENSATION PROTEIN A"/>
    <property type="match status" value="1"/>
</dbReference>
<dbReference type="Pfam" id="PF02616">
    <property type="entry name" value="SMC_ScpA"/>
    <property type="match status" value="1"/>
</dbReference>
<evidence type="ECO:0000256" key="3">
    <source>
        <dbReference type="HAMAP-Rule" id="MF_01805"/>
    </source>
</evidence>
<dbReference type="Proteomes" id="UP000054874">
    <property type="component" value="Unassembled WGS sequence"/>
</dbReference>
<evidence type="ECO:0000313" key="4">
    <source>
        <dbReference type="EMBL" id="KSV59188.1"/>
    </source>
</evidence>
<keyword evidence="1 3" id="KW-0159">Chromosome partition</keyword>
<protein>
    <recommendedName>
        <fullName evidence="2 3">Segregation and condensation protein A</fullName>
    </recommendedName>
</protein>
<name>A0A0V8QF61_9FIRM</name>
<comment type="subcellular location">
    <subcellularLocation>
        <location evidence="3">Cytoplasm</location>
    </subcellularLocation>
    <text evidence="3">Associated with two foci at the outer edges of the nucleoid region in young cells, and at four foci within both cell halves in older cells.</text>
</comment>
<dbReference type="PANTHER" id="PTHR33969:SF2">
    <property type="entry name" value="SEGREGATION AND CONDENSATION PROTEIN A"/>
    <property type="match status" value="1"/>
</dbReference>
<sequence>MGIPVKLEVFEGPLDLLLHLIEKNKVNIYDIPIALITDQYLEYIEAMESRDMDVMSEFLVMAATLVNIKSRMLLPKEVLEEEEEEDPRKELVERLLEYKMYKYISYELKDKQVDASKVMYKKPTIPEEVADYREEVDLGSLLSDLTLNKLQMVFNSVMKKQVDKIDPIRSRFGRIEKEEVNQEEKMLYVQAYAKAHKKFSFRALLEEQCSKMELIVTFLCILELMKMGKLKIVQEAIFDDIFITYQEKEK</sequence>
<dbReference type="GO" id="GO:0051301">
    <property type="term" value="P:cell division"/>
    <property type="evidence" value="ECO:0007669"/>
    <property type="project" value="UniProtKB-KW"/>
</dbReference>
<keyword evidence="5" id="KW-1185">Reference proteome</keyword>
<reference evidence="4 5" key="1">
    <citation type="submission" date="2015-11" db="EMBL/GenBank/DDBJ databases">
        <title>Butyribacter intestini gen. nov., sp. nov., a butyric acid-producing bacterium of the family Lachnospiraceae isolated from the human faeces.</title>
        <authorList>
            <person name="Zou Y."/>
            <person name="Xue W."/>
            <person name="Luo G."/>
            <person name="Lv M."/>
        </authorList>
    </citation>
    <scope>NUCLEOTIDE SEQUENCE [LARGE SCALE GENOMIC DNA]</scope>
    <source>
        <strain evidence="4 5">ACET-33324</strain>
    </source>
</reference>
<dbReference type="InterPro" id="IPR003768">
    <property type="entry name" value="ScpA"/>
</dbReference>
<keyword evidence="3" id="KW-0132">Cell division</keyword>
<dbReference type="OrthoDB" id="9811016at2"/>
<gene>
    <name evidence="3" type="primary">scpA</name>
    <name evidence="4" type="ORF">ASU35_10115</name>
</gene>
<dbReference type="GO" id="GO:0005737">
    <property type="term" value="C:cytoplasm"/>
    <property type="evidence" value="ECO:0007669"/>
    <property type="project" value="UniProtKB-SubCell"/>
</dbReference>
<keyword evidence="3" id="KW-0131">Cell cycle</keyword>
<dbReference type="HAMAP" id="MF_01805">
    <property type="entry name" value="ScpA"/>
    <property type="match status" value="1"/>
</dbReference>
<evidence type="ECO:0000256" key="1">
    <source>
        <dbReference type="ARBA" id="ARBA00022829"/>
    </source>
</evidence>
<comment type="caution">
    <text evidence="4">The sequence shown here is derived from an EMBL/GenBank/DDBJ whole genome shotgun (WGS) entry which is preliminary data.</text>
</comment>
<accession>A0A0V8QF61</accession>
<keyword evidence="3" id="KW-0963">Cytoplasm</keyword>
<comment type="subunit">
    <text evidence="3">Component of a cohesin-like complex composed of ScpA, ScpB and the Smc homodimer, in which ScpA and ScpB bind to the head domain of Smc. The presence of the three proteins is required for the association of the complex with DNA.</text>
</comment>
<comment type="similarity">
    <text evidence="3">Belongs to the ScpA family.</text>
</comment>
<dbReference type="STRING" id="290052.ASU35_10115"/>
<proteinExistence type="inferred from homology"/>
<evidence type="ECO:0000313" key="5">
    <source>
        <dbReference type="Proteomes" id="UP000054874"/>
    </source>
</evidence>
<organism evidence="4 5">
    <name type="scientific">Acetivibrio ethanolgignens</name>
    <dbReference type="NCBI Taxonomy" id="290052"/>
    <lineage>
        <taxon>Bacteria</taxon>
        <taxon>Bacillati</taxon>
        <taxon>Bacillota</taxon>
        <taxon>Clostridia</taxon>
        <taxon>Eubacteriales</taxon>
        <taxon>Oscillospiraceae</taxon>
        <taxon>Acetivibrio</taxon>
    </lineage>
</organism>
<dbReference type="EMBL" id="LNAM01000151">
    <property type="protein sequence ID" value="KSV59188.1"/>
    <property type="molecule type" value="Genomic_DNA"/>
</dbReference>
<dbReference type="Gene3D" id="1.10.10.580">
    <property type="entry name" value="Structural maintenance of chromosome 1. Chain E"/>
    <property type="match status" value="1"/>
</dbReference>
<comment type="function">
    <text evidence="3">Participates in chromosomal partition during cell division. May act via the formation of a condensin-like complex containing Smc and ScpB that pull DNA away from mid-cell into both cell halves.</text>
</comment>
<evidence type="ECO:0000256" key="2">
    <source>
        <dbReference type="ARBA" id="ARBA00044777"/>
    </source>
</evidence>